<protein>
    <recommendedName>
        <fullName evidence="6">NEDD8 ultimate buster 1</fullName>
    </recommendedName>
</protein>
<reference evidence="4" key="1">
    <citation type="journal article" date="2020" name="J Insects Food Feed">
        <title>The yellow mealworm (Tenebrio molitor) genome: a resource for the emerging insects as food and feed industry.</title>
        <authorList>
            <person name="Eriksson T."/>
            <person name="Andere A."/>
            <person name="Kelstrup H."/>
            <person name="Emery V."/>
            <person name="Picard C."/>
        </authorList>
    </citation>
    <scope>NUCLEOTIDE SEQUENCE</scope>
    <source>
        <strain evidence="4">Stoneville</strain>
        <tissue evidence="4">Whole head</tissue>
    </source>
</reference>
<dbReference type="InterPro" id="IPR009060">
    <property type="entry name" value="UBA-like_sf"/>
</dbReference>
<evidence type="ECO:0000259" key="2">
    <source>
        <dbReference type="PROSITE" id="PS50030"/>
    </source>
</evidence>
<dbReference type="CDD" id="cd17062">
    <property type="entry name" value="Ubl_NUB1"/>
    <property type="match status" value="1"/>
</dbReference>
<dbReference type="InterPro" id="IPR015940">
    <property type="entry name" value="UBA"/>
</dbReference>
<dbReference type="Gene3D" id="1.10.8.10">
    <property type="entry name" value="DNA helicase RuvA subunit, C-terminal domain"/>
    <property type="match status" value="3"/>
</dbReference>
<name>A0A8J6LKV3_TENMO</name>
<feature type="domain" description="UBA" evidence="2">
    <location>
        <begin position="405"/>
        <end position="445"/>
    </location>
</feature>
<keyword evidence="5" id="KW-1185">Reference proteome</keyword>
<dbReference type="EMBL" id="JABDTM020000257">
    <property type="protein sequence ID" value="KAH0822683.1"/>
    <property type="molecule type" value="Genomic_DNA"/>
</dbReference>
<gene>
    <name evidence="4" type="ORF">GEV33_000108</name>
</gene>
<accession>A0A8J6LKV3</accession>
<dbReference type="InterPro" id="IPR039749">
    <property type="entry name" value="NUB1"/>
</dbReference>
<dbReference type="CDD" id="cd14291">
    <property type="entry name" value="UBA1_NUB1_like"/>
    <property type="match status" value="1"/>
</dbReference>
<evidence type="ECO:0008006" key="6">
    <source>
        <dbReference type="Google" id="ProtNLM"/>
    </source>
</evidence>
<dbReference type="Pfam" id="PF00627">
    <property type="entry name" value="UBA"/>
    <property type="match status" value="1"/>
</dbReference>
<dbReference type="AlphaFoldDB" id="A0A8J6LKV3"/>
<dbReference type="GO" id="GO:2000058">
    <property type="term" value="P:regulation of ubiquitin-dependent protein catabolic process"/>
    <property type="evidence" value="ECO:0007669"/>
    <property type="project" value="TreeGrafter"/>
</dbReference>
<evidence type="ECO:0000259" key="3">
    <source>
        <dbReference type="PROSITE" id="PS50053"/>
    </source>
</evidence>
<evidence type="ECO:0000256" key="1">
    <source>
        <dbReference type="SAM" id="Coils"/>
    </source>
</evidence>
<feature type="domain" description="Ubiquitin-like" evidence="3">
    <location>
        <begin position="135"/>
        <end position="208"/>
    </location>
</feature>
<evidence type="ECO:0000313" key="4">
    <source>
        <dbReference type="EMBL" id="KAH0822683.1"/>
    </source>
</evidence>
<dbReference type="InterPro" id="IPR000626">
    <property type="entry name" value="Ubiquitin-like_dom"/>
</dbReference>
<comment type="caution">
    <text evidence="4">The sequence shown here is derived from an EMBL/GenBank/DDBJ whole genome shotgun (WGS) entry which is preliminary data.</text>
</comment>
<dbReference type="PROSITE" id="PS50053">
    <property type="entry name" value="UBIQUITIN_2"/>
    <property type="match status" value="1"/>
</dbReference>
<dbReference type="InterPro" id="IPR029071">
    <property type="entry name" value="Ubiquitin-like_domsf"/>
</dbReference>
<dbReference type="Pfam" id="PF00240">
    <property type="entry name" value="ubiquitin"/>
    <property type="match status" value="1"/>
</dbReference>
<dbReference type="SUPFAM" id="SSF54236">
    <property type="entry name" value="Ubiquitin-like"/>
    <property type="match status" value="1"/>
</dbReference>
<dbReference type="PANTHER" id="PTHR12948">
    <property type="entry name" value="NEDD8 ULTIMATE BUSTER-1 BS4 PROTEIN"/>
    <property type="match status" value="1"/>
</dbReference>
<reference evidence="4" key="2">
    <citation type="submission" date="2021-08" db="EMBL/GenBank/DDBJ databases">
        <authorList>
            <person name="Eriksson T."/>
        </authorList>
    </citation>
    <scope>NUCLEOTIDE SEQUENCE</scope>
    <source>
        <strain evidence="4">Stoneville</strain>
        <tissue evidence="4">Whole head</tissue>
    </source>
</reference>
<dbReference type="Proteomes" id="UP000719412">
    <property type="component" value="Unassembled WGS sequence"/>
</dbReference>
<organism evidence="4 5">
    <name type="scientific">Tenebrio molitor</name>
    <name type="common">Yellow mealworm beetle</name>
    <dbReference type="NCBI Taxonomy" id="7067"/>
    <lineage>
        <taxon>Eukaryota</taxon>
        <taxon>Metazoa</taxon>
        <taxon>Ecdysozoa</taxon>
        <taxon>Arthropoda</taxon>
        <taxon>Hexapoda</taxon>
        <taxon>Insecta</taxon>
        <taxon>Pterygota</taxon>
        <taxon>Neoptera</taxon>
        <taxon>Endopterygota</taxon>
        <taxon>Coleoptera</taxon>
        <taxon>Polyphaga</taxon>
        <taxon>Cucujiformia</taxon>
        <taxon>Tenebrionidae</taxon>
        <taxon>Tenebrio</taxon>
    </lineage>
</organism>
<sequence length="643" mass="72970">MRTLRGDLPKQLHFEDVTEHQNSETGPSVHDDLKKINTKQQKALKMNPCSSQLHKEDVLMQIRDKLRKNNVKLWLQPYYSELKGPSHTDLQTLAQDYSKDVNASVDNCYDALLELQQNSLENLKQNSHYKESGVATLKIKILHPSSPPRILTKELLLSLRGNDIKELISKEITINPDKLKLIHAGKILSDSENLSSQGVKNGQQILAITFSEMHSELRETEDQIRELEDVKTDSRLLALDNKYVELEDQFGNIVKIPPEEKRALIVAMALHEKGRSALKRDDFSRSLVFFLEADEEYKHCNAQILNTVDNYALLDLDIAWCYLCLQSVANLPEAYERLKRCEERFHNSYGANLERLKAVKGVTGNEAALLMRLHLLQAIVLYHRNKRVEALQLFRTVQEELSALKVDDNSVAMLVELGYSMAEARLGLRANGGDVNKAANYIDENRNKRLQVRKRAMAEEILQKKRLKLGLCVDGKQYVDPNFVKILVNMGYNKEAARVALKHTNNIISDSVQYIQEHPQPGPSQSRSIEFLALINDLAPELQAAGFDPTMSKLALHKHGGDIMKAAEDLLANNGIVDGDLSILNASEDSANDKEEHNEKKEEAFKRIAGDISMVEDDHLDLTLSQEEVFLNQYLSLLENEQR</sequence>
<feature type="coiled-coil region" evidence="1">
    <location>
        <begin position="210"/>
        <end position="237"/>
    </location>
</feature>
<dbReference type="SUPFAM" id="SSF46934">
    <property type="entry name" value="UBA-like"/>
    <property type="match status" value="2"/>
</dbReference>
<proteinExistence type="predicted"/>
<dbReference type="PROSITE" id="PS50030">
    <property type="entry name" value="UBA"/>
    <property type="match status" value="2"/>
</dbReference>
<dbReference type="SMART" id="SM00165">
    <property type="entry name" value="UBA"/>
    <property type="match status" value="3"/>
</dbReference>
<evidence type="ECO:0000313" key="5">
    <source>
        <dbReference type="Proteomes" id="UP000719412"/>
    </source>
</evidence>
<dbReference type="Gene3D" id="3.10.20.90">
    <property type="entry name" value="Phosphatidylinositol 3-kinase Catalytic Subunit, Chain A, domain 1"/>
    <property type="match status" value="1"/>
</dbReference>
<feature type="domain" description="UBA" evidence="2">
    <location>
        <begin position="478"/>
        <end position="518"/>
    </location>
</feature>
<dbReference type="PANTHER" id="PTHR12948:SF3">
    <property type="entry name" value="NEDD8 ULTIMATE BUSTER 1"/>
    <property type="match status" value="1"/>
</dbReference>
<keyword evidence="1" id="KW-0175">Coiled coil</keyword>